<reference evidence="8" key="1">
    <citation type="journal article" date="2018" name="Algal Res.">
        <title>Characterization of plant carbon substrate utilization by Auxenochlorella protothecoides.</title>
        <authorList>
            <person name="Vogler B.W."/>
            <person name="Starkenburg S.R."/>
            <person name="Sudasinghe N."/>
            <person name="Schambach J.Y."/>
            <person name="Rollin J.A."/>
            <person name="Pattathil S."/>
            <person name="Barry A.N."/>
        </authorList>
    </citation>
    <scope>NUCLEOTIDE SEQUENCE [LARGE SCALE GENOMIC DNA]</scope>
    <source>
        <strain evidence="8">UTEX 25</strain>
    </source>
</reference>
<evidence type="ECO:0000256" key="2">
    <source>
        <dbReference type="ARBA" id="ARBA00022801"/>
    </source>
</evidence>
<dbReference type="SMART" id="SM00490">
    <property type="entry name" value="HELICc"/>
    <property type="match status" value="1"/>
</dbReference>
<dbReference type="GO" id="GO:0005524">
    <property type="term" value="F:ATP binding"/>
    <property type="evidence" value="ECO:0007669"/>
    <property type="project" value="InterPro"/>
</dbReference>
<evidence type="ECO:0000256" key="4">
    <source>
        <dbReference type="SAM" id="MobiDB-lite"/>
    </source>
</evidence>
<name>A0A3M7L3V1_AUXPR</name>
<dbReference type="Pfam" id="PF00271">
    <property type="entry name" value="Helicase_C"/>
    <property type="match status" value="1"/>
</dbReference>
<accession>A0A3M7L3V1</accession>
<dbReference type="EMBL" id="QOKY01000151">
    <property type="protein sequence ID" value="RMZ56212.1"/>
    <property type="molecule type" value="Genomic_DNA"/>
</dbReference>
<feature type="region of interest" description="Disordered" evidence="4">
    <location>
        <begin position="637"/>
        <end position="659"/>
    </location>
</feature>
<dbReference type="InterPro" id="IPR038718">
    <property type="entry name" value="SNF2-like_sf"/>
</dbReference>
<dbReference type="InterPro" id="IPR001650">
    <property type="entry name" value="Helicase_C-like"/>
</dbReference>
<dbReference type="InterPro" id="IPR000330">
    <property type="entry name" value="SNF2_N"/>
</dbReference>
<dbReference type="Gene3D" id="3.40.50.10810">
    <property type="entry name" value="Tandem AAA-ATPase domain"/>
    <property type="match status" value="1"/>
</dbReference>
<feature type="domain" description="Helicase C-terminal" evidence="6">
    <location>
        <begin position="1491"/>
        <end position="1638"/>
    </location>
</feature>
<gene>
    <name evidence="7" type="ORF">APUTEX25_002402</name>
</gene>
<dbReference type="GO" id="GO:0016787">
    <property type="term" value="F:hydrolase activity"/>
    <property type="evidence" value="ECO:0007669"/>
    <property type="project" value="UniProtKB-KW"/>
</dbReference>
<evidence type="ECO:0008006" key="9">
    <source>
        <dbReference type="Google" id="ProtNLM"/>
    </source>
</evidence>
<dbReference type="SUPFAM" id="SSF57850">
    <property type="entry name" value="RING/U-box"/>
    <property type="match status" value="1"/>
</dbReference>
<feature type="compositionally biased region" description="Low complexity" evidence="4">
    <location>
        <begin position="1326"/>
        <end position="1336"/>
    </location>
</feature>
<dbReference type="InterPro" id="IPR001841">
    <property type="entry name" value="Znf_RING"/>
</dbReference>
<feature type="region of interest" description="Disordered" evidence="4">
    <location>
        <begin position="1326"/>
        <end position="1376"/>
    </location>
</feature>
<feature type="compositionally biased region" description="Low complexity" evidence="4">
    <location>
        <begin position="1346"/>
        <end position="1359"/>
    </location>
</feature>
<feature type="region of interest" description="Disordered" evidence="4">
    <location>
        <begin position="1084"/>
        <end position="1125"/>
    </location>
</feature>
<keyword evidence="2" id="KW-0378">Hydrolase</keyword>
<feature type="compositionally biased region" description="Low complexity" evidence="4">
    <location>
        <begin position="1088"/>
        <end position="1099"/>
    </location>
</feature>
<comment type="similarity">
    <text evidence="1">Belongs to the SNF2/RAD54 helicase family. RAD16 subfamily.</text>
</comment>
<keyword evidence="3" id="KW-0863">Zinc-finger</keyword>
<dbReference type="Gene3D" id="3.40.50.300">
    <property type="entry name" value="P-loop containing nucleotide triphosphate hydrolases"/>
    <property type="match status" value="1"/>
</dbReference>
<dbReference type="PANTHER" id="PTHR45865:SF1">
    <property type="entry name" value="E3 UBIQUITIN-PROTEIN LIGASE SHPRH"/>
    <property type="match status" value="1"/>
</dbReference>
<comment type="caution">
    <text evidence="7">The sequence shown here is derived from an EMBL/GenBank/DDBJ whole genome shotgun (WGS) entry which is preliminary data.</text>
</comment>
<evidence type="ECO:0000313" key="8">
    <source>
        <dbReference type="Proteomes" id="UP000279271"/>
    </source>
</evidence>
<dbReference type="SMART" id="SM00184">
    <property type="entry name" value="RING"/>
    <property type="match status" value="1"/>
</dbReference>
<dbReference type="GO" id="GO:0008270">
    <property type="term" value="F:zinc ion binding"/>
    <property type="evidence" value="ECO:0007669"/>
    <property type="project" value="UniProtKB-KW"/>
</dbReference>
<keyword evidence="3" id="KW-0479">Metal-binding</keyword>
<evidence type="ECO:0000259" key="6">
    <source>
        <dbReference type="PROSITE" id="PS51194"/>
    </source>
</evidence>
<feature type="region of interest" description="Disordered" evidence="4">
    <location>
        <begin position="310"/>
        <end position="358"/>
    </location>
</feature>
<dbReference type="PROSITE" id="PS51194">
    <property type="entry name" value="HELICASE_CTER"/>
    <property type="match status" value="1"/>
</dbReference>
<evidence type="ECO:0000259" key="5">
    <source>
        <dbReference type="PROSITE" id="PS50089"/>
    </source>
</evidence>
<dbReference type="PANTHER" id="PTHR45865">
    <property type="entry name" value="E3 UBIQUITIN-PROTEIN LIGASE SHPRH FAMILY MEMBER"/>
    <property type="match status" value="1"/>
</dbReference>
<keyword evidence="3" id="KW-0862">Zinc</keyword>
<feature type="region of interest" description="Disordered" evidence="4">
    <location>
        <begin position="93"/>
        <end position="115"/>
    </location>
</feature>
<sequence length="1669" mass="177589">MGDTSPGETLPSSPAGFVTFRLLVDAERIPSFPSEKKLSVACLDNQVRLVTADGQVAASGSLKLRHGLTAVPRAVSWLVCDARVELGPPSLEWCDGAPPPNPAKRTRSGGSQAAAGARDPRLQLALLATVSVTLLPTFFDPAPGPEAAEATLVLMEHWLADMEAEPAEDGEDGNSWAFNPRARIFQLAHPGDWQAEQPQPEGLLCHLFRYQRRALRWMLWRESFRPGSESHSPDPDSVRSAVQSLGRLYQPTRLPGGQEVHYDALAGSVSAAPRDDAAPQVPGGLLCDEMGLGKTVEIIALILANPRPAAAPDAEKGVLPNGFSHRPAESASPPVDPGDPPPAPLASSPHADNQRMPGGTLVVCPPALVQQWRAELAAHAGPGVAVAVYDGLRGLAPLTPAESRQTVAQREAELYSRLAAGEAPWPSFSPEAEAGEAAAKLRAADVVLTTFEVLKQEVHYSPDNKLLGSLRYAKRYHVPVCPLLQIRWWRLVVDEAQMVGPLSAAGAMVERMSAAHRWCVTGTPLGGFHELDDLHGLLIALGHDPLGGSEAWRRLVRRRLAAGRGDLAWRALRDALLPLLWRSTKAVVAEEHALPPRSLAASRLAFQPGEAEFYGQVLERTRDARARLRFLQEAAGGAGEGGAGRAGQAQGHRKKAKTGLSRAEEEALAGATQLRLACTHPQLTRHWKNLQSDLQLTLGGTLSMEEIMQRLVDKAQFELQNLERALCATLNTLALVLVESVATRAGAEDASPGAVDGEVRVEVKREVKAGQLPPEGHPPPSAALGSGTAEPKSLTAAGGTVSASTQKRRRSVPGRLSADEARREAIKLLEQSFRVAEKGIEAADRPMEALAAMPDIPSDASATVHAWKLLQLNTAAQLASLYGAEGRTEDGAAMERDARDKAAYVRAAAEMEVTQVESRLAQTAGQYAGAARVLDSGWRAAVAAGFPRAWGLDLAPDPAAWLAGVRAAFAAEQAAEAAELEHQASAVEHMLGTRVQKLLAHLDTGLQGGLGALERHVNGALAEAQVARMQRTLASLTELSTEAELKAACESAMPVLSLLHDYQRRRIMSQWFYLLPAEAVEGRRGRARPGSRAGPDARGVLQESDDGNGAEPQFGERPSTGAEDLPAVLDDEAAELRRLLAEQAAPFHAASAWMGAAAGYVFKLGEAGLGYYADTPVEAAPLYTPTLVKSCLQAVLRVATEHVKKLARGQAPEDMGLLSRLPLPACEARLEAMRSQVHLLRLLREEHVQEAALRLRRAQLADTDATLAAAAVDPPEKRAGPEVLRRRVESLKAEALELAARRRYMAGRAEEAKKALELPGLAGTDAAGTSADASAAGPTSQGTLGAGQAPGPQGPAGAQTSDAPPPSQAQRAPTAPALRGTECPICYEVIGEGEDVYVFGGCGHSFCKECSAQQVLQSGRCAVCRARVTGKQVFRVAASCTADVSATEACDPDARLHPTVGAWVSWVQLRPAGRASEVAPVRGEWSIKITALLRRVLHLQETAPQEKSLVFSQHVAALDLVALALQTNGIKHVALVGGRGTVRKAIADFRDDDEVRVFLLSHRAGAAGLTLVRANHVFLLEPSLDPAIEQQAVARVHRIGQIRPVCVHRLLVGASIEEVVLARQEAKQALFVPGADPAGDAEEATTLETAARPETVGRAEVDNLLDEVL</sequence>
<dbReference type="InterPro" id="IPR014001">
    <property type="entry name" value="Helicase_ATP-bd"/>
</dbReference>
<feature type="domain" description="RING-type" evidence="5">
    <location>
        <begin position="1383"/>
        <end position="1425"/>
    </location>
</feature>
<dbReference type="Pfam" id="PF13639">
    <property type="entry name" value="zf-RING_2"/>
    <property type="match status" value="1"/>
</dbReference>
<dbReference type="SUPFAM" id="SSF52540">
    <property type="entry name" value="P-loop containing nucleoside triphosphate hydrolases"/>
    <property type="match status" value="2"/>
</dbReference>
<dbReference type="InterPro" id="IPR027417">
    <property type="entry name" value="P-loop_NTPase"/>
</dbReference>
<organism evidence="7 8">
    <name type="scientific">Auxenochlorella protothecoides</name>
    <name type="common">Green microalga</name>
    <name type="synonym">Chlorella protothecoides</name>
    <dbReference type="NCBI Taxonomy" id="3075"/>
    <lineage>
        <taxon>Eukaryota</taxon>
        <taxon>Viridiplantae</taxon>
        <taxon>Chlorophyta</taxon>
        <taxon>core chlorophytes</taxon>
        <taxon>Trebouxiophyceae</taxon>
        <taxon>Chlorellales</taxon>
        <taxon>Chlorellaceae</taxon>
        <taxon>Auxenochlorella</taxon>
    </lineage>
</organism>
<dbReference type="Gene3D" id="3.30.40.10">
    <property type="entry name" value="Zinc/RING finger domain, C3HC4 (zinc finger)"/>
    <property type="match status" value="1"/>
</dbReference>
<dbReference type="Pfam" id="PF00176">
    <property type="entry name" value="SNF2-rel_dom"/>
    <property type="match status" value="1"/>
</dbReference>
<dbReference type="InterPro" id="IPR052583">
    <property type="entry name" value="ATP-helicase/E3_Ub-Ligase"/>
</dbReference>
<feature type="region of interest" description="Disordered" evidence="4">
    <location>
        <begin position="768"/>
        <end position="819"/>
    </location>
</feature>
<evidence type="ECO:0000256" key="3">
    <source>
        <dbReference type="PROSITE-ProRule" id="PRU00175"/>
    </source>
</evidence>
<dbReference type="CDD" id="cd18793">
    <property type="entry name" value="SF2_C_SNF"/>
    <property type="match status" value="1"/>
</dbReference>
<evidence type="ECO:0000256" key="1">
    <source>
        <dbReference type="ARBA" id="ARBA00008438"/>
    </source>
</evidence>
<evidence type="ECO:0000313" key="7">
    <source>
        <dbReference type="EMBL" id="RMZ56212.1"/>
    </source>
</evidence>
<proteinExistence type="inferred from homology"/>
<feature type="compositionally biased region" description="Pro residues" evidence="4">
    <location>
        <begin position="334"/>
        <end position="344"/>
    </location>
</feature>
<dbReference type="PROSITE" id="PS50089">
    <property type="entry name" value="ZF_RING_2"/>
    <property type="match status" value="1"/>
</dbReference>
<dbReference type="InterPro" id="IPR049730">
    <property type="entry name" value="SNF2/RAD54-like_C"/>
</dbReference>
<protein>
    <recommendedName>
        <fullName evidence="9">E3 ubiquitin-protein ligase SHPRH</fullName>
    </recommendedName>
</protein>
<dbReference type="SMART" id="SM00487">
    <property type="entry name" value="DEXDc"/>
    <property type="match status" value="1"/>
</dbReference>
<dbReference type="Proteomes" id="UP000279271">
    <property type="component" value="Unassembled WGS sequence"/>
</dbReference>
<dbReference type="InterPro" id="IPR013083">
    <property type="entry name" value="Znf_RING/FYVE/PHD"/>
</dbReference>